<dbReference type="eggNOG" id="KOG1598">
    <property type="taxonomic scope" value="Eukaryota"/>
</dbReference>
<feature type="domain" description="TFIIB-type" evidence="14">
    <location>
        <begin position="1"/>
        <end position="32"/>
    </location>
</feature>
<dbReference type="GO" id="GO:0008270">
    <property type="term" value="F:zinc ion binding"/>
    <property type="evidence" value="ECO:0007669"/>
    <property type="project" value="UniProtKB-KW"/>
</dbReference>
<dbReference type="CDD" id="cd20553">
    <property type="entry name" value="CYCLIN_TFIIIB90_rpt1"/>
    <property type="match status" value="1"/>
</dbReference>
<dbReference type="CDD" id="cd20554">
    <property type="entry name" value="CYCLIN_TFIIIB90_rpt2"/>
    <property type="match status" value="1"/>
</dbReference>
<feature type="coiled-coil region" evidence="12">
    <location>
        <begin position="289"/>
        <end position="328"/>
    </location>
</feature>
<keyword evidence="3" id="KW-0479">Metal-binding</keyword>
<keyword evidence="4 11" id="KW-0863">Zinc-finger</keyword>
<gene>
    <name evidence="15" type="primary">Cre-brf-1</name>
    <name evidence="15" type="ORF">CRE_26428</name>
</gene>
<keyword evidence="5" id="KW-0862">Zinc</keyword>
<name>E3LQF7_CAERE</name>
<reference evidence="15" key="1">
    <citation type="submission" date="2007-07" db="EMBL/GenBank/DDBJ databases">
        <title>PCAP assembly of the Caenorhabditis remanei genome.</title>
        <authorList>
            <consortium name="The Caenorhabditis remanei Sequencing Consortium"/>
            <person name="Wilson R.K."/>
        </authorList>
    </citation>
    <scope>NUCLEOTIDE SEQUENCE [LARGE SCALE GENOMIC DNA]</scope>
    <source>
        <strain evidence="15">PB4641</strain>
    </source>
</reference>
<dbReference type="Pfam" id="PF08271">
    <property type="entry name" value="Zn_Ribbon_TF"/>
    <property type="match status" value="1"/>
</dbReference>
<evidence type="ECO:0000256" key="4">
    <source>
        <dbReference type="ARBA" id="ARBA00022771"/>
    </source>
</evidence>
<dbReference type="GO" id="GO:0070897">
    <property type="term" value="P:transcription preinitiation complex assembly"/>
    <property type="evidence" value="ECO:0007669"/>
    <property type="project" value="InterPro"/>
</dbReference>
<sequence>MVRTCSNCGSAEIDEDAARGDATCTVCGTVLEESIVVTENQFQERAGGSGHTLVGQFVSAERAAANNFNGMGSQESREMTYAKGRKVIDELGSQLRINAHCMNTAFNFFKMCVSRNLTRGRNRSSVVAVCLYITCRLENTAHLLLDFSDVTQINVFDLGRNLNFIARSLRINLPATDPCLYIIRFACVLDFGDKQKDIVTLATRLVQRMKRDWMSTGRRPTGICGAALLIAARSMNFNRSINDIVRVVHISESVIRKRLDEFSQTPSGSLTIDEFSTVDLEHSEDPPAYREARRRAREEQLRKEAEQAESMKDQLGEMEAHVEAALDKKRKEKFSKSPYAKLISEGLGLEKGADEMVRNEILNSVFDAVDEEPCSSNSLEKYDKYRPSLESLGIKPSQVSQELPRISSVPVGDIDEEISDSEIDSYILTESEVAIKTDYWMKANGDVMKAIEERRREREVNGDVKKKRKSTRKTETVCTSAASAVEKVIAEKKLSNKVNYEMLKDLETLGVKKQYNEDTATPIHQMIKVESLAVTPENMTKSERMARVKNLRTASGGSAIERLRNAFNLKEEVLDVVKTPTKTPAQPLILKKEVTDSPAVSSNSEVTVVAEKPSAVPPAKSRYSKMKPIIGAKKLASVSQIFCCLVISSYIFQLADVKNVPQLTETSKPIEAPPPTETQAPVDSVPSKPNIKTEVKNPTKVVSSTPEVSKEPVVINTKTESSHVEPQPSTSSEPAVETKPAVTVKSRYAKAKPNVKLTKPKTAATEAVKDIASGEPTAKRAKS</sequence>
<dbReference type="OrthoDB" id="511529at2759"/>
<evidence type="ECO:0000259" key="14">
    <source>
        <dbReference type="PROSITE" id="PS51134"/>
    </source>
</evidence>
<evidence type="ECO:0000256" key="8">
    <source>
        <dbReference type="ARBA" id="ARBA00023163"/>
    </source>
</evidence>
<evidence type="ECO:0000256" key="11">
    <source>
        <dbReference type="PROSITE-ProRule" id="PRU00469"/>
    </source>
</evidence>
<dbReference type="FunFam" id="2.20.25.10:FF:000044">
    <property type="entry name" value="BRF (Transcription factor) homolog"/>
    <property type="match status" value="1"/>
</dbReference>
<evidence type="ECO:0000256" key="10">
    <source>
        <dbReference type="ARBA" id="ARBA00031009"/>
    </source>
</evidence>
<evidence type="ECO:0000313" key="15">
    <source>
        <dbReference type="EMBL" id="EFP07616.1"/>
    </source>
</evidence>
<dbReference type="SMART" id="SM00385">
    <property type="entry name" value="CYCLIN"/>
    <property type="match status" value="2"/>
</dbReference>
<comment type="similarity">
    <text evidence="2">Belongs to the TFIIB family.</text>
</comment>
<dbReference type="GO" id="GO:0000126">
    <property type="term" value="C:transcription factor TFIIIB complex"/>
    <property type="evidence" value="ECO:0007669"/>
    <property type="project" value="TreeGrafter"/>
</dbReference>
<evidence type="ECO:0000256" key="9">
    <source>
        <dbReference type="ARBA" id="ARBA00023242"/>
    </source>
</evidence>
<dbReference type="InterPro" id="IPR000812">
    <property type="entry name" value="TFIIB"/>
</dbReference>
<dbReference type="InParanoid" id="E3LQF7"/>
<keyword evidence="8" id="KW-0804">Transcription</keyword>
<evidence type="ECO:0000256" key="5">
    <source>
        <dbReference type="ARBA" id="ARBA00022833"/>
    </source>
</evidence>
<dbReference type="GO" id="GO:0001006">
    <property type="term" value="F:RNA polymerase III type 3 promoter sequence-specific DNA binding"/>
    <property type="evidence" value="ECO:0007669"/>
    <property type="project" value="TreeGrafter"/>
</dbReference>
<evidence type="ECO:0000313" key="16">
    <source>
        <dbReference type="Proteomes" id="UP000008281"/>
    </source>
</evidence>
<evidence type="ECO:0000256" key="7">
    <source>
        <dbReference type="ARBA" id="ARBA00023159"/>
    </source>
</evidence>
<keyword evidence="16" id="KW-1185">Reference proteome</keyword>
<evidence type="ECO:0000256" key="3">
    <source>
        <dbReference type="ARBA" id="ARBA00022723"/>
    </source>
</evidence>
<dbReference type="FunFam" id="1.10.472.10:FF:000121">
    <property type="entry name" value="Transcription factor IIIB"/>
    <property type="match status" value="1"/>
</dbReference>
<proteinExistence type="inferred from homology"/>
<keyword evidence="9" id="KW-0539">Nucleus</keyword>
<keyword evidence="7" id="KW-0010">Activator</keyword>
<evidence type="ECO:0000256" key="12">
    <source>
        <dbReference type="SAM" id="Coils"/>
    </source>
</evidence>
<keyword evidence="6" id="KW-0805">Transcription regulation</keyword>
<dbReference type="Pfam" id="PF00382">
    <property type="entry name" value="TFIIB"/>
    <property type="match status" value="2"/>
</dbReference>
<dbReference type="Gene3D" id="2.20.25.10">
    <property type="match status" value="1"/>
</dbReference>
<dbReference type="OMA" id="ISMAHRY"/>
<dbReference type="InterPro" id="IPR013137">
    <property type="entry name" value="Znf_TFIIB"/>
</dbReference>
<dbReference type="PRINTS" id="PR00685">
    <property type="entry name" value="TIFACTORIIB"/>
</dbReference>
<dbReference type="InterPro" id="IPR011665">
    <property type="entry name" value="BRF1_TBP-bd_dom"/>
</dbReference>
<accession>E3LQF7</accession>
<dbReference type="EMBL" id="DS268413">
    <property type="protein sequence ID" value="EFP07616.1"/>
    <property type="molecule type" value="Genomic_DNA"/>
</dbReference>
<dbReference type="SUPFAM" id="SSF57783">
    <property type="entry name" value="Zinc beta-ribbon"/>
    <property type="match status" value="1"/>
</dbReference>
<protein>
    <recommendedName>
        <fullName evidence="10">B-related factor 1</fullName>
    </recommendedName>
</protein>
<dbReference type="InterPro" id="IPR013150">
    <property type="entry name" value="TFIIB_cyclin"/>
</dbReference>
<dbReference type="SUPFAM" id="SSF47954">
    <property type="entry name" value="Cyclin-like"/>
    <property type="match status" value="2"/>
</dbReference>
<dbReference type="FunCoup" id="E3LQF7">
    <property type="interactions" value="1427"/>
</dbReference>
<comment type="subcellular location">
    <subcellularLocation>
        <location evidence="1">Nucleus</location>
    </subcellularLocation>
</comment>
<dbReference type="InterPro" id="IPR013763">
    <property type="entry name" value="Cyclin-like_dom"/>
</dbReference>
<evidence type="ECO:0000256" key="13">
    <source>
        <dbReference type="SAM" id="MobiDB-lite"/>
    </source>
</evidence>
<dbReference type="STRING" id="31234.E3LQF7"/>
<dbReference type="GO" id="GO:0000995">
    <property type="term" value="F:RNA polymerase III general transcription initiation factor activity"/>
    <property type="evidence" value="ECO:0007669"/>
    <property type="project" value="TreeGrafter"/>
</dbReference>
<dbReference type="Pfam" id="PF07741">
    <property type="entry name" value="BRF1"/>
    <property type="match status" value="1"/>
</dbReference>
<dbReference type="PANTHER" id="PTHR11618">
    <property type="entry name" value="TRANSCRIPTION INITIATION FACTOR IIB-RELATED"/>
    <property type="match status" value="1"/>
</dbReference>
<dbReference type="GO" id="GO:0005634">
    <property type="term" value="C:nucleus"/>
    <property type="evidence" value="ECO:0007669"/>
    <property type="project" value="UniProtKB-SubCell"/>
</dbReference>
<dbReference type="Gene3D" id="1.20.5.650">
    <property type="entry name" value="Single helix bin"/>
    <property type="match status" value="1"/>
</dbReference>
<dbReference type="HOGENOM" id="CLU_010293_2_2_1"/>
<dbReference type="PROSITE" id="PS51134">
    <property type="entry name" value="ZF_TFIIB"/>
    <property type="match status" value="1"/>
</dbReference>
<dbReference type="InterPro" id="IPR036915">
    <property type="entry name" value="Cyclin-like_sf"/>
</dbReference>
<organism evidence="16">
    <name type="scientific">Caenorhabditis remanei</name>
    <name type="common">Caenorhabditis vulgaris</name>
    <dbReference type="NCBI Taxonomy" id="31234"/>
    <lineage>
        <taxon>Eukaryota</taxon>
        <taxon>Metazoa</taxon>
        <taxon>Ecdysozoa</taxon>
        <taxon>Nematoda</taxon>
        <taxon>Chromadorea</taxon>
        <taxon>Rhabditida</taxon>
        <taxon>Rhabditina</taxon>
        <taxon>Rhabditomorpha</taxon>
        <taxon>Rhabditoidea</taxon>
        <taxon>Rhabditidae</taxon>
        <taxon>Peloderinae</taxon>
        <taxon>Caenorhabditis</taxon>
    </lineage>
</organism>
<feature type="region of interest" description="Disordered" evidence="13">
    <location>
        <begin position="666"/>
        <end position="741"/>
    </location>
</feature>
<evidence type="ECO:0000256" key="1">
    <source>
        <dbReference type="ARBA" id="ARBA00004123"/>
    </source>
</evidence>
<dbReference type="Gene3D" id="1.10.472.10">
    <property type="entry name" value="Cyclin-like"/>
    <property type="match status" value="2"/>
</dbReference>
<dbReference type="Proteomes" id="UP000008281">
    <property type="component" value="Unassembled WGS sequence"/>
</dbReference>
<dbReference type="FunFam" id="1.10.472.10:FF:000002">
    <property type="entry name" value="Transcription factor IIIB 90 kDa subunit"/>
    <property type="match status" value="1"/>
</dbReference>
<dbReference type="PANTHER" id="PTHR11618:SF4">
    <property type="entry name" value="TRANSCRIPTION FACTOR IIIB 90 KDA SUBUNIT"/>
    <property type="match status" value="1"/>
</dbReference>
<dbReference type="GO" id="GO:0097550">
    <property type="term" value="C:transcription preinitiation complex"/>
    <property type="evidence" value="ECO:0007669"/>
    <property type="project" value="TreeGrafter"/>
</dbReference>
<evidence type="ECO:0000256" key="6">
    <source>
        <dbReference type="ARBA" id="ARBA00023015"/>
    </source>
</evidence>
<dbReference type="AlphaFoldDB" id="E3LQF7"/>
<dbReference type="GO" id="GO:0017025">
    <property type="term" value="F:TBP-class protein binding"/>
    <property type="evidence" value="ECO:0007669"/>
    <property type="project" value="InterPro"/>
</dbReference>
<keyword evidence="12" id="KW-0175">Coiled coil</keyword>
<evidence type="ECO:0000256" key="2">
    <source>
        <dbReference type="ARBA" id="ARBA00010857"/>
    </source>
</evidence>